<accession>A0A9Q1DD02</accession>
<organism evidence="1 2">
    <name type="scientific">Conger conger</name>
    <name type="common">Conger eel</name>
    <name type="synonym">Muraena conger</name>
    <dbReference type="NCBI Taxonomy" id="82655"/>
    <lineage>
        <taxon>Eukaryota</taxon>
        <taxon>Metazoa</taxon>
        <taxon>Chordata</taxon>
        <taxon>Craniata</taxon>
        <taxon>Vertebrata</taxon>
        <taxon>Euteleostomi</taxon>
        <taxon>Actinopterygii</taxon>
        <taxon>Neopterygii</taxon>
        <taxon>Teleostei</taxon>
        <taxon>Anguilliformes</taxon>
        <taxon>Congridae</taxon>
        <taxon>Conger</taxon>
    </lineage>
</organism>
<dbReference type="AlphaFoldDB" id="A0A9Q1DD02"/>
<comment type="caution">
    <text evidence="1">The sequence shown here is derived from an EMBL/GenBank/DDBJ whole genome shotgun (WGS) entry which is preliminary data.</text>
</comment>
<gene>
    <name evidence="1" type="ORF">COCON_G00126650</name>
</gene>
<reference evidence="1" key="1">
    <citation type="journal article" date="2023" name="Science">
        <title>Genome structures resolve the early diversification of teleost fishes.</title>
        <authorList>
            <person name="Parey E."/>
            <person name="Louis A."/>
            <person name="Montfort J."/>
            <person name="Bouchez O."/>
            <person name="Roques C."/>
            <person name="Iampietro C."/>
            <person name="Lluch J."/>
            <person name="Castinel A."/>
            <person name="Donnadieu C."/>
            <person name="Desvignes T."/>
            <person name="Floi Bucao C."/>
            <person name="Jouanno E."/>
            <person name="Wen M."/>
            <person name="Mejri S."/>
            <person name="Dirks R."/>
            <person name="Jansen H."/>
            <person name="Henkel C."/>
            <person name="Chen W.J."/>
            <person name="Zahm M."/>
            <person name="Cabau C."/>
            <person name="Klopp C."/>
            <person name="Thompson A.W."/>
            <person name="Robinson-Rechavi M."/>
            <person name="Braasch I."/>
            <person name="Lecointre G."/>
            <person name="Bobe J."/>
            <person name="Postlethwait J.H."/>
            <person name="Berthelot C."/>
            <person name="Roest Crollius H."/>
            <person name="Guiguen Y."/>
        </authorList>
    </citation>
    <scope>NUCLEOTIDE SEQUENCE</scope>
    <source>
        <strain evidence="1">Concon-B</strain>
    </source>
</reference>
<dbReference type="EMBL" id="JAFJMO010000009">
    <property type="protein sequence ID" value="KAJ8267493.1"/>
    <property type="molecule type" value="Genomic_DNA"/>
</dbReference>
<evidence type="ECO:0000313" key="1">
    <source>
        <dbReference type="EMBL" id="KAJ8267493.1"/>
    </source>
</evidence>
<evidence type="ECO:0000313" key="2">
    <source>
        <dbReference type="Proteomes" id="UP001152803"/>
    </source>
</evidence>
<protein>
    <submittedName>
        <fullName evidence="1">Uncharacterized protein</fullName>
    </submittedName>
</protein>
<proteinExistence type="predicted"/>
<dbReference type="Proteomes" id="UP001152803">
    <property type="component" value="Unassembled WGS sequence"/>
</dbReference>
<keyword evidence="2" id="KW-1185">Reference proteome</keyword>
<name>A0A9Q1DD02_CONCO</name>
<sequence length="188" mass="21253">MKVKELFRMLGRSPNQSPHPAVTIRVWRRPISFSSWECRRPDKHRFPRGSRALSSASLDSFLFPDRKTMVFMPPSCTSTRVYWLEYNMSSENWNIRGPDYTTEATQEGTMPTQRDVQGAEAVRSHCLLKALRPAAAAIYEQAARRPCLHEDLSHLLCPSPSCAALLGPRFRGDESLGSLAPDSDCTRL</sequence>